<dbReference type="EMBL" id="ABAX03000012">
    <property type="protein sequence ID" value="EDR97906.1"/>
    <property type="molecule type" value="Genomic_DNA"/>
</dbReference>
<proteinExistence type="predicted"/>
<dbReference type="Proteomes" id="UP000004935">
    <property type="component" value="Unassembled WGS sequence"/>
</dbReference>
<name>B0MD86_ANACD</name>
<reference evidence="1" key="1">
    <citation type="submission" date="2007-11" db="EMBL/GenBank/DDBJ databases">
        <authorList>
            <person name="Fulton L."/>
            <person name="Clifton S."/>
            <person name="Fulton B."/>
            <person name="Xu J."/>
            <person name="Minx P."/>
            <person name="Pepin K.H."/>
            <person name="Johnson M."/>
            <person name="Thiruvilangam P."/>
            <person name="Bhonagiri V."/>
            <person name="Nash W.E."/>
            <person name="Mardis E.R."/>
            <person name="Wilson R.K."/>
        </authorList>
    </citation>
    <scope>NUCLEOTIDE SEQUENCE [LARGE SCALE GENOMIC DNA]</scope>
    <source>
        <strain evidence="1">DSM 14662</strain>
    </source>
</reference>
<evidence type="ECO:0000313" key="2">
    <source>
        <dbReference type="Proteomes" id="UP000004935"/>
    </source>
</evidence>
<sequence length="47" mass="5713">MYYNLSAHKTDGYEHASSFMSNFVIHFLFTRFIEKPSIKRDRNRISR</sequence>
<organism evidence="1 2">
    <name type="scientific">Anaerostipes caccae (strain DSM 14662 / CCUG 47493 / JCM 13470 / NCIMB 13811 / L1-92)</name>
    <dbReference type="NCBI Taxonomy" id="411490"/>
    <lineage>
        <taxon>Bacteria</taxon>
        <taxon>Bacillati</taxon>
        <taxon>Bacillota</taxon>
        <taxon>Clostridia</taxon>
        <taxon>Lachnospirales</taxon>
        <taxon>Lachnospiraceae</taxon>
        <taxon>Anaerostipes</taxon>
    </lineage>
</organism>
<protein>
    <submittedName>
        <fullName evidence="1">Uncharacterized protein</fullName>
    </submittedName>
</protein>
<accession>B0MD86</accession>
<dbReference type="HOGENOM" id="CLU_3163907_0_0_9"/>
<keyword evidence="2" id="KW-1185">Reference proteome</keyword>
<reference evidence="1" key="2">
    <citation type="submission" date="2013-11" db="EMBL/GenBank/DDBJ databases">
        <title>Draft genome sequence of Anaerostipes caccae (DSM 14662).</title>
        <authorList>
            <person name="Sudarsanam P."/>
            <person name="Ley R."/>
            <person name="Guruge J."/>
            <person name="Turnbaugh P.J."/>
            <person name="Mahowald M."/>
            <person name="Liep D."/>
            <person name="Gordon J."/>
        </authorList>
    </citation>
    <scope>NUCLEOTIDE SEQUENCE</scope>
    <source>
        <strain evidence="1">DSM 14662</strain>
    </source>
</reference>
<evidence type="ECO:0000313" key="1">
    <source>
        <dbReference type="EMBL" id="EDR97906.1"/>
    </source>
</evidence>
<gene>
    <name evidence="1" type="ORF">ANACAC_01529</name>
</gene>
<dbReference type="AlphaFoldDB" id="B0MD86"/>
<comment type="caution">
    <text evidence="1">The sequence shown here is derived from an EMBL/GenBank/DDBJ whole genome shotgun (WGS) entry which is preliminary data.</text>
</comment>